<dbReference type="InterPro" id="IPR041515">
    <property type="entry name" value="PPAF-2-like_Clip"/>
</dbReference>
<reference evidence="3 4" key="1">
    <citation type="submission" date="2023-01" db="EMBL/GenBank/DDBJ databases">
        <authorList>
            <person name="Whitehead M."/>
        </authorList>
    </citation>
    <scope>NUCLEOTIDE SEQUENCE [LARGE SCALE GENOMIC DNA]</scope>
</reference>
<gene>
    <name evidence="3" type="ORF">MEUPH1_LOCUS3925</name>
</gene>
<keyword evidence="4" id="KW-1185">Reference proteome</keyword>
<protein>
    <recommendedName>
        <fullName evidence="2">PPAF-2-like Clip domain-containing protein</fullName>
    </recommendedName>
</protein>
<keyword evidence="1" id="KW-0732">Signal</keyword>
<evidence type="ECO:0000259" key="2">
    <source>
        <dbReference type="Pfam" id="PF18322"/>
    </source>
</evidence>
<feature type="chain" id="PRO_5043964991" description="PPAF-2-like Clip domain-containing protein" evidence="1">
    <location>
        <begin position="25"/>
        <end position="93"/>
    </location>
</feature>
<evidence type="ECO:0000256" key="1">
    <source>
        <dbReference type="SAM" id="SignalP"/>
    </source>
</evidence>
<accession>A0AAV0VW44</accession>
<dbReference type="AlphaFoldDB" id="A0AAV0VW44"/>
<evidence type="ECO:0000313" key="3">
    <source>
        <dbReference type="EMBL" id="CAI6347102.1"/>
    </source>
</evidence>
<dbReference type="EMBL" id="CARXXK010000001">
    <property type="protein sequence ID" value="CAI6347102.1"/>
    <property type="molecule type" value="Genomic_DNA"/>
</dbReference>
<evidence type="ECO:0000313" key="4">
    <source>
        <dbReference type="Proteomes" id="UP001160148"/>
    </source>
</evidence>
<name>A0AAV0VW44_9HEMI</name>
<dbReference type="Pfam" id="PF18322">
    <property type="entry name" value="CLIP_1"/>
    <property type="match status" value="1"/>
</dbReference>
<comment type="caution">
    <text evidence="3">The sequence shown here is derived from an EMBL/GenBank/DDBJ whole genome shotgun (WGS) entry which is preliminary data.</text>
</comment>
<sequence>MGSQNYTMHVFGLILFAGMASSSAISQTSIPQLTVDSYPAYDEQSSTELKPTTVLETSTLLDENNDQDCICTPYHKCKSHKPDYEGHELISIR</sequence>
<proteinExistence type="predicted"/>
<feature type="signal peptide" evidence="1">
    <location>
        <begin position="1"/>
        <end position="24"/>
    </location>
</feature>
<dbReference type="Proteomes" id="UP001160148">
    <property type="component" value="Unassembled WGS sequence"/>
</dbReference>
<feature type="domain" description="PPAF-2-like Clip" evidence="2">
    <location>
        <begin position="63"/>
        <end position="93"/>
    </location>
</feature>
<organism evidence="3 4">
    <name type="scientific">Macrosiphum euphorbiae</name>
    <name type="common">potato aphid</name>
    <dbReference type="NCBI Taxonomy" id="13131"/>
    <lineage>
        <taxon>Eukaryota</taxon>
        <taxon>Metazoa</taxon>
        <taxon>Ecdysozoa</taxon>
        <taxon>Arthropoda</taxon>
        <taxon>Hexapoda</taxon>
        <taxon>Insecta</taxon>
        <taxon>Pterygota</taxon>
        <taxon>Neoptera</taxon>
        <taxon>Paraneoptera</taxon>
        <taxon>Hemiptera</taxon>
        <taxon>Sternorrhyncha</taxon>
        <taxon>Aphidomorpha</taxon>
        <taxon>Aphidoidea</taxon>
        <taxon>Aphididae</taxon>
        <taxon>Macrosiphini</taxon>
        <taxon>Macrosiphum</taxon>
    </lineage>
</organism>